<dbReference type="EnsemblMetazoa" id="GBRI042243-RA">
    <property type="protein sequence ID" value="GBRI042243-PA"/>
    <property type="gene ID" value="GBRI042243"/>
</dbReference>
<reference evidence="2" key="1">
    <citation type="submission" date="2014-03" db="EMBL/GenBank/DDBJ databases">
        <authorList>
            <person name="Aksoy S."/>
            <person name="Warren W."/>
            <person name="Wilson R.K."/>
        </authorList>
    </citation>
    <scope>NUCLEOTIDE SEQUENCE [LARGE SCALE GENOMIC DNA]</scope>
    <source>
        <strain evidence="2">IAEA</strain>
    </source>
</reference>
<sequence length="72" mass="8746">MDQDDVWANYIDEDIDKKAMLEKEENLTFEELEANKEEVTNLKLETYKLFKNDKSMEANEIYSFENLFHQIY</sequence>
<dbReference type="Proteomes" id="UP000091820">
    <property type="component" value="Unassembled WGS sequence"/>
</dbReference>
<name>A0A1A9X2S9_9MUSC</name>
<protein>
    <submittedName>
        <fullName evidence="1">Uncharacterized protein</fullName>
    </submittedName>
</protein>
<evidence type="ECO:0000313" key="1">
    <source>
        <dbReference type="EnsemblMetazoa" id="GBRI042243-PA"/>
    </source>
</evidence>
<proteinExistence type="predicted"/>
<evidence type="ECO:0000313" key="2">
    <source>
        <dbReference type="Proteomes" id="UP000091820"/>
    </source>
</evidence>
<keyword evidence="2" id="KW-1185">Reference proteome</keyword>
<reference evidence="1" key="2">
    <citation type="submission" date="2020-05" db="UniProtKB">
        <authorList>
            <consortium name="EnsemblMetazoa"/>
        </authorList>
    </citation>
    <scope>IDENTIFICATION</scope>
    <source>
        <strain evidence="1">IAEA</strain>
    </source>
</reference>
<organism evidence="1 2">
    <name type="scientific">Glossina brevipalpis</name>
    <dbReference type="NCBI Taxonomy" id="37001"/>
    <lineage>
        <taxon>Eukaryota</taxon>
        <taxon>Metazoa</taxon>
        <taxon>Ecdysozoa</taxon>
        <taxon>Arthropoda</taxon>
        <taxon>Hexapoda</taxon>
        <taxon>Insecta</taxon>
        <taxon>Pterygota</taxon>
        <taxon>Neoptera</taxon>
        <taxon>Endopterygota</taxon>
        <taxon>Diptera</taxon>
        <taxon>Brachycera</taxon>
        <taxon>Muscomorpha</taxon>
        <taxon>Hippoboscoidea</taxon>
        <taxon>Glossinidae</taxon>
        <taxon>Glossina</taxon>
    </lineage>
</organism>
<accession>A0A1A9X2S9</accession>
<dbReference type="AlphaFoldDB" id="A0A1A9X2S9"/>
<dbReference type="VEuPathDB" id="VectorBase:GBRI042243"/>
<dbReference type="STRING" id="37001.A0A1A9X2S9"/>